<evidence type="ECO:0000313" key="4">
    <source>
        <dbReference type="EMBL" id="GAA1806274.1"/>
    </source>
</evidence>
<feature type="region of interest" description="Disordered" evidence="1">
    <location>
        <begin position="1"/>
        <end position="26"/>
    </location>
</feature>
<evidence type="ECO:0000313" key="5">
    <source>
        <dbReference type="Proteomes" id="UP001500218"/>
    </source>
</evidence>
<dbReference type="RefSeq" id="WP_344131363.1">
    <property type="nucleotide sequence ID" value="NZ_BAAALT010000083.1"/>
</dbReference>
<feature type="transmembrane region" description="Helical" evidence="2">
    <location>
        <begin position="310"/>
        <end position="329"/>
    </location>
</feature>
<keyword evidence="4" id="KW-0808">Transferase</keyword>
<sequence>MSTVTGPALPRAGADHIEPPPPARPVGQSRLPSLTGMRWVAALLVFGDHILEDYLAPHFAVSPVVESGSWRLLKFAGPWGVTFFFILSGFVLAWSARTADTRWAFWGRRLAKIYPNHLVTMAAAVVLALIVGIQITPGQLLTHLTLTQAWLPNSGVLFSLNGLSWSLCAELFFYLSFPFILPYLRLLSVRQLRIAVVVLPVVVIGFQFAIMAVEDPAFMSWLTYFWPLPRIFEFVIGMALALLTKAGAWRGPSLRQAVALLCAAMLAGMFLPAPLGRAPAVIVPIMLLLPVAALADVAGTRTVWAHPRMVYLGEVSFAFYMVHLLVIRACHEAGLFPERVTAVWMVIGPVVMFVFSFIAALALYHGVEKPMMRLLSPRGRPGRHLAAQPAWWGSRPALVLSVMGVAVLATVPVVAVVFAG</sequence>
<dbReference type="InterPro" id="IPR002656">
    <property type="entry name" value="Acyl_transf_3_dom"/>
</dbReference>
<feature type="transmembrane region" description="Helical" evidence="2">
    <location>
        <begin position="397"/>
        <end position="419"/>
    </location>
</feature>
<gene>
    <name evidence="4" type="ORF">GCM10009682_30240</name>
</gene>
<feature type="transmembrane region" description="Helical" evidence="2">
    <location>
        <begin position="156"/>
        <end position="180"/>
    </location>
</feature>
<dbReference type="PANTHER" id="PTHR23028">
    <property type="entry name" value="ACETYLTRANSFERASE"/>
    <property type="match status" value="1"/>
</dbReference>
<feature type="transmembrane region" description="Helical" evidence="2">
    <location>
        <begin position="281"/>
        <end position="298"/>
    </location>
</feature>
<dbReference type="PANTHER" id="PTHR23028:SF53">
    <property type="entry name" value="ACYL_TRANSF_3 DOMAIN-CONTAINING PROTEIN"/>
    <property type="match status" value="1"/>
</dbReference>
<feature type="transmembrane region" description="Helical" evidence="2">
    <location>
        <begin position="117"/>
        <end position="136"/>
    </location>
</feature>
<evidence type="ECO:0000259" key="3">
    <source>
        <dbReference type="Pfam" id="PF01757"/>
    </source>
</evidence>
<comment type="caution">
    <text evidence="4">The sequence shown here is derived from an EMBL/GenBank/DDBJ whole genome shotgun (WGS) entry which is preliminary data.</text>
</comment>
<keyword evidence="2" id="KW-1133">Transmembrane helix</keyword>
<accession>A0ABN2M1I7</accession>
<keyword evidence="2" id="KW-0472">Membrane</keyword>
<protein>
    <submittedName>
        <fullName evidence="4">Acyltransferase</fullName>
    </submittedName>
</protein>
<evidence type="ECO:0000256" key="2">
    <source>
        <dbReference type="SAM" id="Phobius"/>
    </source>
</evidence>
<feature type="domain" description="Acyltransferase 3" evidence="3">
    <location>
        <begin position="33"/>
        <end position="361"/>
    </location>
</feature>
<dbReference type="GO" id="GO:0016746">
    <property type="term" value="F:acyltransferase activity"/>
    <property type="evidence" value="ECO:0007669"/>
    <property type="project" value="UniProtKB-KW"/>
</dbReference>
<feature type="transmembrane region" description="Helical" evidence="2">
    <location>
        <begin position="256"/>
        <end position="275"/>
    </location>
</feature>
<feature type="transmembrane region" description="Helical" evidence="2">
    <location>
        <begin position="341"/>
        <end position="364"/>
    </location>
</feature>
<feature type="transmembrane region" description="Helical" evidence="2">
    <location>
        <begin position="224"/>
        <end position="244"/>
    </location>
</feature>
<keyword evidence="4" id="KW-0012">Acyltransferase</keyword>
<organism evidence="4 5">
    <name type="scientific">Luedemannella flava</name>
    <dbReference type="NCBI Taxonomy" id="349316"/>
    <lineage>
        <taxon>Bacteria</taxon>
        <taxon>Bacillati</taxon>
        <taxon>Actinomycetota</taxon>
        <taxon>Actinomycetes</taxon>
        <taxon>Micromonosporales</taxon>
        <taxon>Micromonosporaceae</taxon>
        <taxon>Luedemannella</taxon>
    </lineage>
</organism>
<keyword evidence="2" id="KW-0812">Transmembrane</keyword>
<dbReference type="EMBL" id="BAAALT010000083">
    <property type="protein sequence ID" value="GAA1806274.1"/>
    <property type="molecule type" value="Genomic_DNA"/>
</dbReference>
<dbReference type="Pfam" id="PF01757">
    <property type="entry name" value="Acyl_transf_3"/>
    <property type="match status" value="1"/>
</dbReference>
<keyword evidence="5" id="KW-1185">Reference proteome</keyword>
<name>A0ABN2M1I7_9ACTN</name>
<feature type="transmembrane region" description="Helical" evidence="2">
    <location>
        <begin position="192"/>
        <end position="212"/>
    </location>
</feature>
<proteinExistence type="predicted"/>
<dbReference type="InterPro" id="IPR050879">
    <property type="entry name" value="Acyltransferase_3"/>
</dbReference>
<feature type="transmembrane region" description="Helical" evidence="2">
    <location>
        <begin position="76"/>
        <end position="96"/>
    </location>
</feature>
<evidence type="ECO:0000256" key="1">
    <source>
        <dbReference type="SAM" id="MobiDB-lite"/>
    </source>
</evidence>
<dbReference type="Proteomes" id="UP001500218">
    <property type="component" value="Unassembled WGS sequence"/>
</dbReference>
<reference evidence="4 5" key="1">
    <citation type="journal article" date="2019" name="Int. J. Syst. Evol. Microbiol.">
        <title>The Global Catalogue of Microorganisms (GCM) 10K type strain sequencing project: providing services to taxonomists for standard genome sequencing and annotation.</title>
        <authorList>
            <consortium name="The Broad Institute Genomics Platform"/>
            <consortium name="The Broad Institute Genome Sequencing Center for Infectious Disease"/>
            <person name="Wu L."/>
            <person name="Ma J."/>
        </authorList>
    </citation>
    <scope>NUCLEOTIDE SEQUENCE [LARGE SCALE GENOMIC DNA]</scope>
    <source>
        <strain evidence="4 5">JCM 13250</strain>
    </source>
</reference>